<evidence type="ECO:0000256" key="4">
    <source>
        <dbReference type="ARBA" id="ARBA00022898"/>
    </source>
</evidence>
<dbReference type="Proteomes" id="UP000563151">
    <property type="component" value="Unassembled WGS sequence"/>
</dbReference>
<dbReference type="GO" id="GO:0003961">
    <property type="term" value="F:O-acetylhomoserine aminocarboxypropyltransferase activity"/>
    <property type="evidence" value="ECO:0007669"/>
    <property type="project" value="TreeGrafter"/>
</dbReference>
<dbReference type="GO" id="GO:0005737">
    <property type="term" value="C:cytoplasm"/>
    <property type="evidence" value="ECO:0007669"/>
    <property type="project" value="TreeGrafter"/>
</dbReference>
<evidence type="ECO:0000256" key="2">
    <source>
        <dbReference type="ARBA" id="ARBA00009077"/>
    </source>
</evidence>
<evidence type="ECO:0000313" key="7">
    <source>
        <dbReference type="EMBL" id="MBC2398504.1"/>
    </source>
</evidence>
<name>A0A923ECG5_CLOTT</name>
<dbReference type="PIRSF" id="PIRSF001434">
    <property type="entry name" value="CGS"/>
    <property type="match status" value="1"/>
</dbReference>
<dbReference type="Pfam" id="PF01053">
    <property type="entry name" value="Cys_Met_Meta_PP"/>
    <property type="match status" value="1"/>
</dbReference>
<sequence>MGSNLNFNKGTICVQGGYKPKSGEPRILPIYQSTTYKYDNPDEVAALFDLKAEGHMYSRISNPTVAAFEEKVNELEGGVGALAVSAGQTATALSILNICKNGEHIVAASTLYGGTFSLLATTLKKFGVDVTFVHPDSSEEEILNCFRDNTRVIFGETIGNPGLNILDFKKFSQIAKKKDVPFIVDNTLATPYLCNPLNHGANIVIHSTTKYIDGHATSVGGIIVDGGNFNWENGKYTDLTEPDPSYHGIKYVETFKESAYIVKARVQLLRDLGTCTSPFNAFLFNLGLETLHLRMERHSYNALKLAQYLEKNKKVSWVNYPLLQSHDSYNLATKYLPKGASGILTFGIKGGVEAGKQFIRNLKLATLVVHLGDARTSVLHPASTTHRQLNGEEQLASGVTADLIRVSVGIEDIEDIINDFNQALENLD</sequence>
<evidence type="ECO:0000256" key="5">
    <source>
        <dbReference type="PIRSR" id="PIRSR001434-2"/>
    </source>
</evidence>
<dbReference type="CDD" id="cd00614">
    <property type="entry name" value="CGS_like"/>
    <property type="match status" value="1"/>
</dbReference>
<feature type="modified residue" description="N6-(pyridoxal phosphate)lysine" evidence="5">
    <location>
        <position position="210"/>
    </location>
</feature>
<dbReference type="GO" id="GO:0006535">
    <property type="term" value="P:cysteine biosynthetic process from serine"/>
    <property type="evidence" value="ECO:0007669"/>
    <property type="project" value="TreeGrafter"/>
</dbReference>
<dbReference type="Gene3D" id="3.90.1150.10">
    <property type="entry name" value="Aspartate Aminotransferase, domain 1"/>
    <property type="match status" value="1"/>
</dbReference>
<dbReference type="InterPro" id="IPR015424">
    <property type="entry name" value="PyrdxlP-dep_Trfase"/>
</dbReference>
<dbReference type="EMBL" id="JAAZWO010000015">
    <property type="protein sequence ID" value="MBC2398504.1"/>
    <property type="molecule type" value="Genomic_DNA"/>
</dbReference>
<dbReference type="InterPro" id="IPR015421">
    <property type="entry name" value="PyrdxlP-dep_Trfase_major"/>
</dbReference>
<evidence type="ECO:0000256" key="6">
    <source>
        <dbReference type="RuleBase" id="RU362118"/>
    </source>
</evidence>
<dbReference type="InterPro" id="IPR000277">
    <property type="entry name" value="Cys/Met-Metab_PyrdxlP-dep_enz"/>
</dbReference>
<dbReference type="InterPro" id="IPR015422">
    <property type="entry name" value="PyrdxlP-dep_Trfase_small"/>
</dbReference>
<dbReference type="GO" id="GO:0019346">
    <property type="term" value="P:transsulfuration"/>
    <property type="evidence" value="ECO:0007669"/>
    <property type="project" value="InterPro"/>
</dbReference>
<dbReference type="PANTHER" id="PTHR43797:SF3">
    <property type="entry name" value="O-ACETYLHOMOSERINE SULFHYDRYLASE"/>
    <property type="match status" value="1"/>
</dbReference>
<dbReference type="InterPro" id="IPR006235">
    <property type="entry name" value="OAc-hSer/O-AcSer_sulfhydrylase"/>
</dbReference>
<dbReference type="GO" id="GO:0004124">
    <property type="term" value="F:cysteine synthase activity"/>
    <property type="evidence" value="ECO:0007669"/>
    <property type="project" value="TreeGrafter"/>
</dbReference>
<dbReference type="AlphaFoldDB" id="A0A923ECG5"/>
<evidence type="ECO:0000256" key="1">
    <source>
        <dbReference type="ARBA" id="ARBA00001933"/>
    </source>
</evidence>
<dbReference type="Gene3D" id="3.40.640.10">
    <property type="entry name" value="Type I PLP-dependent aspartate aminotransferase-like (Major domain)"/>
    <property type="match status" value="1"/>
</dbReference>
<accession>A0A923ECG5</accession>
<dbReference type="FunFam" id="3.40.640.10:FF:000035">
    <property type="entry name" value="O-succinylhomoserine sulfhydrylase"/>
    <property type="match status" value="1"/>
</dbReference>
<proteinExistence type="inferred from homology"/>
<keyword evidence="3" id="KW-0808">Transferase</keyword>
<dbReference type="GO" id="GO:0071269">
    <property type="term" value="P:L-homocysteine biosynthetic process"/>
    <property type="evidence" value="ECO:0007669"/>
    <property type="project" value="TreeGrafter"/>
</dbReference>
<dbReference type="RefSeq" id="WP_035145666.1">
    <property type="nucleotide sequence ID" value="NZ_JAAZWO010000015.1"/>
</dbReference>
<keyword evidence="4 5" id="KW-0663">Pyridoxal phosphate</keyword>
<comment type="cofactor">
    <cofactor evidence="1 6">
        <name>pyridoxal 5'-phosphate</name>
        <dbReference type="ChEBI" id="CHEBI:597326"/>
    </cofactor>
</comment>
<organism evidence="7 8">
    <name type="scientific">Clostridium tetanomorphum</name>
    <dbReference type="NCBI Taxonomy" id="1553"/>
    <lineage>
        <taxon>Bacteria</taxon>
        <taxon>Bacillati</taxon>
        <taxon>Bacillota</taxon>
        <taxon>Clostridia</taxon>
        <taxon>Eubacteriales</taxon>
        <taxon>Clostridiaceae</taxon>
        <taxon>Clostridium</taxon>
    </lineage>
</organism>
<evidence type="ECO:0000313" key="8">
    <source>
        <dbReference type="Proteomes" id="UP000563151"/>
    </source>
</evidence>
<comment type="similarity">
    <text evidence="2 6">Belongs to the trans-sulfuration enzymes family.</text>
</comment>
<dbReference type="NCBIfam" id="TIGR01326">
    <property type="entry name" value="OAH_OAS_sulfhy"/>
    <property type="match status" value="1"/>
</dbReference>
<dbReference type="SUPFAM" id="SSF53383">
    <property type="entry name" value="PLP-dependent transferases"/>
    <property type="match status" value="1"/>
</dbReference>
<reference evidence="7 8" key="1">
    <citation type="submission" date="2020-04" db="EMBL/GenBank/DDBJ databases">
        <title>Genomic insights into acetone-butanol-ethanol (ABE) fermentation by sequencing solventogenic clostridia strains.</title>
        <authorList>
            <person name="Brown S."/>
        </authorList>
    </citation>
    <scope>NUCLEOTIDE SEQUENCE [LARGE SCALE GENOMIC DNA]</scope>
    <source>
        <strain evidence="7 8">DJ011</strain>
    </source>
</reference>
<evidence type="ECO:0000256" key="3">
    <source>
        <dbReference type="ARBA" id="ARBA00022679"/>
    </source>
</evidence>
<dbReference type="PANTHER" id="PTHR43797">
    <property type="entry name" value="HOMOCYSTEINE/CYSTEINE SYNTHASE"/>
    <property type="match status" value="1"/>
</dbReference>
<dbReference type="GO" id="GO:0030170">
    <property type="term" value="F:pyridoxal phosphate binding"/>
    <property type="evidence" value="ECO:0007669"/>
    <property type="project" value="InterPro"/>
</dbReference>
<gene>
    <name evidence="7" type="ORF">HGG79_12080</name>
</gene>
<protein>
    <submittedName>
        <fullName evidence="7">O-acetylhomoserine aminocarboxypropyltransferase/cysteine synthase</fullName>
    </submittedName>
</protein>
<comment type="caution">
    <text evidence="7">The sequence shown here is derived from an EMBL/GenBank/DDBJ whole genome shotgun (WGS) entry which is preliminary data.</text>
</comment>
<keyword evidence="8" id="KW-1185">Reference proteome</keyword>